<sequence>MPQIWTIWDVELSYGHTDFPATGDATQVPASGGEPVWGVYEVGENTTEYGISAVPHSLLEWRSAEYGIDHEDIDTLIDVALHERFIPHPQDALSWEDKAALPVLQATADLPTCWTPGVSPQTRQQAHLERIRLVKEHMVRLEAASHADRQGALAFVGSARVAPSDPLGPMREGIRLDPARVEAKRLAVAWKRDQGAPPGTKPPATFMGVR</sequence>
<dbReference type="EMBL" id="JACHJP010000002">
    <property type="protein sequence ID" value="MBB4915103.1"/>
    <property type="molecule type" value="Genomic_DNA"/>
</dbReference>
<comment type="caution">
    <text evidence="1">The sequence shown here is derived from an EMBL/GenBank/DDBJ whole genome shotgun (WGS) entry which is preliminary data.</text>
</comment>
<dbReference type="AlphaFoldDB" id="A0A7W7VLZ4"/>
<evidence type="ECO:0000313" key="2">
    <source>
        <dbReference type="Proteomes" id="UP000552644"/>
    </source>
</evidence>
<organism evidence="1 2">
    <name type="scientific">Streptosporangium saharense</name>
    <dbReference type="NCBI Taxonomy" id="1706840"/>
    <lineage>
        <taxon>Bacteria</taxon>
        <taxon>Bacillati</taxon>
        <taxon>Actinomycetota</taxon>
        <taxon>Actinomycetes</taxon>
        <taxon>Streptosporangiales</taxon>
        <taxon>Streptosporangiaceae</taxon>
        <taxon>Streptosporangium</taxon>
    </lineage>
</organism>
<name>A0A7W7VLZ4_9ACTN</name>
<reference evidence="1 2" key="1">
    <citation type="submission" date="2020-08" db="EMBL/GenBank/DDBJ databases">
        <title>Genomic Encyclopedia of Type Strains, Phase III (KMG-III): the genomes of soil and plant-associated and newly described type strains.</title>
        <authorList>
            <person name="Whitman W."/>
        </authorList>
    </citation>
    <scope>NUCLEOTIDE SEQUENCE [LARGE SCALE GENOMIC DNA]</scope>
    <source>
        <strain evidence="1 2">CECT 8840</strain>
    </source>
</reference>
<gene>
    <name evidence="1" type="ORF">FHS44_002188</name>
</gene>
<dbReference type="Proteomes" id="UP000552644">
    <property type="component" value="Unassembled WGS sequence"/>
</dbReference>
<evidence type="ECO:0000313" key="1">
    <source>
        <dbReference type="EMBL" id="MBB4915103.1"/>
    </source>
</evidence>
<dbReference type="RefSeq" id="WP_184713817.1">
    <property type="nucleotide sequence ID" value="NZ_JACHJP010000002.1"/>
</dbReference>
<keyword evidence="2" id="KW-1185">Reference proteome</keyword>
<accession>A0A7W7VLZ4</accession>
<proteinExistence type="predicted"/>
<protein>
    <submittedName>
        <fullName evidence="1">Uncharacterized protein</fullName>
    </submittedName>
</protein>